<gene>
    <name evidence="1" type="ORF">EZS27_031251</name>
</gene>
<dbReference type="EMBL" id="SNRY01004084">
    <property type="protein sequence ID" value="KAA6318783.1"/>
    <property type="molecule type" value="Genomic_DNA"/>
</dbReference>
<reference evidence="1" key="1">
    <citation type="submission" date="2019-03" db="EMBL/GenBank/DDBJ databases">
        <title>Single cell metagenomics reveals metabolic interactions within the superorganism composed of flagellate Streblomastix strix and complex community of Bacteroidetes bacteria on its surface.</title>
        <authorList>
            <person name="Treitli S.C."/>
            <person name="Kolisko M."/>
            <person name="Husnik F."/>
            <person name="Keeling P."/>
            <person name="Hampl V."/>
        </authorList>
    </citation>
    <scope>NUCLEOTIDE SEQUENCE</scope>
    <source>
        <strain evidence="1">STM</strain>
    </source>
</reference>
<name>A0A5J4QDX0_9ZZZZ</name>
<protein>
    <submittedName>
        <fullName evidence="1">Uncharacterized protein</fullName>
    </submittedName>
</protein>
<organism evidence="1">
    <name type="scientific">termite gut metagenome</name>
    <dbReference type="NCBI Taxonomy" id="433724"/>
    <lineage>
        <taxon>unclassified sequences</taxon>
        <taxon>metagenomes</taxon>
        <taxon>organismal metagenomes</taxon>
    </lineage>
</organism>
<accession>A0A5J4QDX0</accession>
<proteinExistence type="predicted"/>
<comment type="caution">
    <text evidence="1">The sequence shown here is derived from an EMBL/GenBank/DDBJ whole genome shotgun (WGS) entry which is preliminary data.</text>
</comment>
<dbReference type="AlphaFoldDB" id="A0A5J4QDX0"/>
<sequence length="163" mass="19378">MQDSSFFYKLTGRVVVQNMDSVIVSTQSNNAFIFLPNLSPKLENKMVKTILYKVDTVLYKHRLLNAYKEVNDRQKYYLEYVFFDKLSSIPISSFGRYPIFIGISGSTGQLYTKSKMRYIKSYLFNQLNFYSNIEKTPFQKFVFHIMVVLKIIKNYWYRRLGLC</sequence>
<evidence type="ECO:0000313" key="1">
    <source>
        <dbReference type="EMBL" id="KAA6318783.1"/>
    </source>
</evidence>